<dbReference type="STRING" id="632772.ROP_24320"/>
<dbReference type="Pfam" id="PF23213">
    <property type="entry name" value="DUF7065"/>
    <property type="match status" value="1"/>
</dbReference>
<protein>
    <recommendedName>
        <fullName evidence="1">DUF7065 domain-containing protein</fullName>
    </recommendedName>
</protein>
<sequence length="367" mass="40872">MLTPLDESLFHQTTDPFAVVATPDHRFFDRYWFSGLAPDGAVAFFAGTGRYPNMSTRDAFINVLVGSRQHNLRVSTEIDVLADAATVNKAQVGGFAIEVEDPFRRVRLTIDEASESVRAELLFTTARPPHLEAKHREMAGHRLIQEQTRYDQVGSWNGWVEVEGRRFDVKDWWGDRDHSWGVRVDVGGLEPPPLARRVSSLTIWCNFSTPTRCGLVQLREYADGRPPYVDGRVYANDGSSLSVTAVDHNVERSPAGWSKARLRLRLEDGVEMSIDAKPHPDRAWASRGGGYNRGFGDGLGFGARRGDVIEYDVFDLADSGEVYCDGLPVEPGHRENLAAVTVDGEAGFAHLPIMWRSGNMQRQNSAK</sequence>
<dbReference type="EMBL" id="AP011115">
    <property type="protein sequence ID" value="BAH50679.1"/>
    <property type="molecule type" value="Genomic_DNA"/>
</dbReference>
<dbReference type="InterPro" id="IPR055493">
    <property type="entry name" value="DUF7065"/>
</dbReference>
<name>C1B3I1_RHOOB</name>
<dbReference type="HOGENOM" id="CLU_059899_0_0_11"/>
<dbReference type="Proteomes" id="UP000002212">
    <property type="component" value="Chromosome"/>
</dbReference>
<dbReference type="AlphaFoldDB" id="C1B3I1"/>
<dbReference type="OrthoDB" id="333076at2"/>
<organism evidence="2 3">
    <name type="scientific">Rhodococcus opacus (strain B4)</name>
    <dbReference type="NCBI Taxonomy" id="632772"/>
    <lineage>
        <taxon>Bacteria</taxon>
        <taxon>Bacillati</taxon>
        <taxon>Actinomycetota</taxon>
        <taxon>Actinomycetes</taxon>
        <taxon>Mycobacteriales</taxon>
        <taxon>Nocardiaceae</taxon>
        <taxon>Rhodococcus</taxon>
    </lineage>
</organism>
<proteinExistence type="predicted"/>
<evidence type="ECO:0000259" key="1">
    <source>
        <dbReference type="Pfam" id="PF23213"/>
    </source>
</evidence>
<reference evidence="2 3" key="1">
    <citation type="submission" date="2009-03" db="EMBL/GenBank/DDBJ databases">
        <title>Comparison of the complete genome sequences of Rhodococcus erythropolis PR4 and Rhodococcus opacus B4.</title>
        <authorList>
            <person name="Takarada H."/>
            <person name="Sekine M."/>
            <person name="Hosoyama A."/>
            <person name="Yamada R."/>
            <person name="Fujisawa T."/>
            <person name="Omata S."/>
            <person name="Shimizu A."/>
            <person name="Tsukatani N."/>
            <person name="Tanikawa S."/>
            <person name="Fujita N."/>
            <person name="Harayama S."/>
        </authorList>
    </citation>
    <scope>NUCLEOTIDE SEQUENCE [LARGE SCALE GENOMIC DNA]</scope>
    <source>
        <strain evidence="2 3">B4</strain>
    </source>
</reference>
<gene>
    <name evidence="2" type="ordered locus">ROP_24320</name>
</gene>
<evidence type="ECO:0000313" key="3">
    <source>
        <dbReference type="Proteomes" id="UP000002212"/>
    </source>
</evidence>
<dbReference type="RefSeq" id="WP_012689635.1">
    <property type="nucleotide sequence ID" value="NC_012522.1"/>
</dbReference>
<accession>C1B3I1</accession>
<dbReference type="PATRIC" id="fig|632772.20.peg.2544"/>
<feature type="domain" description="DUF7065" evidence="1">
    <location>
        <begin position="56"/>
        <end position="183"/>
    </location>
</feature>
<dbReference type="KEGG" id="rop:ROP_24320"/>
<evidence type="ECO:0000313" key="2">
    <source>
        <dbReference type="EMBL" id="BAH50679.1"/>
    </source>
</evidence>